<dbReference type="Proteomes" id="UP000238042">
    <property type="component" value="Unassembled WGS sequence"/>
</dbReference>
<dbReference type="PROSITE" id="PS51257">
    <property type="entry name" value="PROKAR_LIPOPROTEIN"/>
    <property type="match status" value="1"/>
</dbReference>
<name>A0A2S8AGS1_9FLAO</name>
<evidence type="ECO:0000313" key="2">
    <source>
        <dbReference type="Proteomes" id="UP000238042"/>
    </source>
</evidence>
<reference evidence="1 2" key="1">
    <citation type="submission" date="2018-02" db="EMBL/GenBank/DDBJ databases">
        <title>Genome sequences of Apibacter spp., gut symbionts of Asian honey bees.</title>
        <authorList>
            <person name="Kwong W.K."/>
            <person name="Steele M.I."/>
            <person name="Moran N.A."/>
        </authorList>
    </citation>
    <scope>NUCLEOTIDE SEQUENCE [LARGE SCALE GENOMIC DNA]</scope>
    <source>
        <strain evidence="2">wkB301</strain>
    </source>
</reference>
<dbReference type="EMBL" id="PSZM01000001">
    <property type="protein sequence ID" value="PQL95581.1"/>
    <property type="molecule type" value="Genomic_DNA"/>
</dbReference>
<sequence length="199" mass="23231">MKKLIVVIIFLLCSCNSETKKNKISNEKMSNISVIDKNSFNKEYIKQNFWKCHYDSAGEDLKYYIFLPKDVKPISIEVREIKGSGLFNIGTYARVDSTFPYLEVWVYSEKNKSNKSLINWVREKLKIVGQEIIYEKKKYLDNGKEYLDVVSKKSSVITRTTELINEKGFYIMVSVSCDVNEYEKLSETIQFISSNWGCE</sequence>
<keyword evidence="2" id="KW-1185">Reference proteome</keyword>
<protein>
    <submittedName>
        <fullName evidence="1">Uncharacterized protein</fullName>
    </submittedName>
</protein>
<evidence type="ECO:0000313" key="1">
    <source>
        <dbReference type="EMBL" id="PQL95581.1"/>
    </source>
</evidence>
<dbReference type="RefSeq" id="WP_105245665.1">
    <property type="nucleotide sequence ID" value="NZ_PSZM01000001.1"/>
</dbReference>
<gene>
    <name evidence="1" type="ORF">C4S77_01955</name>
</gene>
<comment type="caution">
    <text evidence="1">The sequence shown here is derived from an EMBL/GenBank/DDBJ whole genome shotgun (WGS) entry which is preliminary data.</text>
</comment>
<proteinExistence type="predicted"/>
<dbReference type="AlphaFoldDB" id="A0A2S8AGS1"/>
<accession>A0A2S8AGS1</accession>
<organism evidence="1 2">
    <name type="scientific">Apibacter adventoris</name>
    <dbReference type="NCBI Taxonomy" id="1679466"/>
    <lineage>
        <taxon>Bacteria</taxon>
        <taxon>Pseudomonadati</taxon>
        <taxon>Bacteroidota</taxon>
        <taxon>Flavobacteriia</taxon>
        <taxon>Flavobacteriales</taxon>
        <taxon>Weeksellaceae</taxon>
        <taxon>Apibacter</taxon>
    </lineage>
</organism>